<dbReference type="GO" id="GO:0005524">
    <property type="term" value="F:ATP binding"/>
    <property type="evidence" value="ECO:0007669"/>
    <property type="project" value="InterPro"/>
</dbReference>
<dbReference type="GO" id="GO:0004674">
    <property type="term" value="F:protein serine/threonine kinase activity"/>
    <property type="evidence" value="ECO:0007669"/>
    <property type="project" value="TreeGrafter"/>
</dbReference>
<keyword evidence="2" id="KW-0808">Transferase</keyword>
<dbReference type="PIRSF" id="PIRSF000654">
    <property type="entry name" value="Integrin-linked_kinase"/>
    <property type="match status" value="1"/>
</dbReference>
<dbReference type="Pfam" id="PF00069">
    <property type="entry name" value="Pkinase"/>
    <property type="match status" value="1"/>
</dbReference>
<feature type="domain" description="Protein kinase" evidence="1">
    <location>
        <begin position="1"/>
        <end position="215"/>
    </location>
</feature>
<feature type="non-terminal residue" evidence="2">
    <location>
        <position position="221"/>
    </location>
</feature>
<dbReference type="EMBL" id="JARKIE010000049">
    <property type="protein sequence ID" value="KAJ7692874.1"/>
    <property type="molecule type" value="Genomic_DNA"/>
</dbReference>
<reference evidence="2" key="1">
    <citation type="submission" date="2023-03" db="EMBL/GenBank/DDBJ databases">
        <title>Massive genome expansion in bonnet fungi (Mycena s.s.) driven by repeated elements and novel gene families across ecological guilds.</title>
        <authorList>
            <consortium name="Lawrence Berkeley National Laboratory"/>
            <person name="Harder C.B."/>
            <person name="Miyauchi S."/>
            <person name="Viragh M."/>
            <person name="Kuo A."/>
            <person name="Thoen E."/>
            <person name="Andreopoulos B."/>
            <person name="Lu D."/>
            <person name="Skrede I."/>
            <person name="Drula E."/>
            <person name="Henrissat B."/>
            <person name="Morin E."/>
            <person name="Kohler A."/>
            <person name="Barry K."/>
            <person name="LaButti K."/>
            <person name="Morin E."/>
            <person name="Salamov A."/>
            <person name="Lipzen A."/>
            <person name="Mereny Z."/>
            <person name="Hegedus B."/>
            <person name="Baldrian P."/>
            <person name="Stursova M."/>
            <person name="Weitz H."/>
            <person name="Taylor A."/>
            <person name="Grigoriev I.V."/>
            <person name="Nagy L.G."/>
            <person name="Martin F."/>
            <person name="Kauserud H."/>
        </authorList>
    </citation>
    <scope>NUCLEOTIDE SEQUENCE</scope>
    <source>
        <strain evidence="2">CBHHK067</strain>
    </source>
</reference>
<proteinExistence type="predicted"/>
<sequence>EVHTWSKLDNDHILPLRGITLELERTLSIISPWMANGSAKKYVSNGSVDPGPVLHDVATGLHYLHTREEKVYHGDLKGDNVMVSASGRALLADFGFSVLVESSFSLSISQPTGGTPLWMAPEKLAGYGDSAAADVYSFAMLTVELFTRKNPFHGETSLTREDIQNGKRPRRPTPDVTLNRLTDDWWKICELCWDTDPSKRWTMKQILKSISQTKFKASYLS</sequence>
<name>A0AAD7GK60_MYCRO</name>
<dbReference type="AlphaFoldDB" id="A0AAD7GK60"/>
<evidence type="ECO:0000313" key="3">
    <source>
        <dbReference type="Proteomes" id="UP001221757"/>
    </source>
</evidence>
<dbReference type="InterPro" id="IPR000719">
    <property type="entry name" value="Prot_kinase_dom"/>
</dbReference>
<dbReference type="InterPro" id="IPR011009">
    <property type="entry name" value="Kinase-like_dom_sf"/>
</dbReference>
<evidence type="ECO:0000259" key="1">
    <source>
        <dbReference type="PROSITE" id="PS50011"/>
    </source>
</evidence>
<dbReference type="InterPro" id="IPR008271">
    <property type="entry name" value="Ser/Thr_kinase_AS"/>
</dbReference>
<organism evidence="2 3">
    <name type="scientific">Mycena rosella</name>
    <name type="common">Pink bonnet</name>
    <name type="synonym">Agaricus rosellus</name>
    <dbReference type="NCBI Taxonomy" id="1033263"/>
    <lineage>
        <taxon>Eukaryota</taxon>
        <taxon>Fungi</taxon>
        <taxon>Dikarya</taxon>
        <taxon>Basidiomycota</taxon>
        <taxon>Agaricomycotina</taxon>
        <taxon>Agaricomycetes</taxon>
        <taxon>Agaricomycetidae</taxon>
        <taxon>Agaricales</taxon>
        <taxon>Marasmiineae</taxon>
        <taxon>Mycenaceae</taxon>
        <taxon>Mycena</taxon>
    </lineage>
</organism>
<dbReference type="PROSITE" id="PS50011">
    <property type="entry name" value="PROTEIN_KINASE_DOM"/>
    <property type="match status" value="1"/>
</dbReference>
<dbReference type="Proteomes" id="UP001221757">
    <property type="component" value="Unassembled WGS sequence"/>
</dbReference>
<dbReference type="InterPro" id="IPR051681">
    <property type="entry name" value="Ser/Thr_Kinases-Pseudokinases"/>
</dbReference>
<gene>
    <name evidence="2" type="ORF">B0H17DRAFT_933588</name>
</gene>
<keyword evidence="2" id="KW-0418">Kinase</keyword>
<dbReference type="PROSITE" id="PS00108">
    <property type="entry name" value="PROTEIN_KINASE_ST"/>
    <property type="match status" value="1"/>
</dbReference>
<evidence type="ECO:0000313" key="2">
    <source>
        <dbReference type="EMBL" id="KAJ7692874.1"/>
    </source>
</evidence>
<dbReference type="PANTHER" id="PTHR44329">
    <property type="entry name" value="SERINE/THREONINE-PROTEIN KINASE TNNI3K-RELATED"/>
    <property type="match status" value="1"/>
</dbReference>
<protein>
    <submittedName>
        <fullName evidence="2">Kinase-like domain-containing protein</fullName>
    </submittedName>
</protein>
<dbReference type="SUPFAM" id="SSF56112">
    <property type="entry name" value="Protein kinase-like (PK-like)"/>
    <property type="match status" value="1"/>
</dbReference>
<dbReference type="Gene3D" id="1.10.510.10">
    <property type="entry name" value="Transferase(Phosphotransferase) domain 1"/>
    <property type="match status" value="1"/>
</dbReference>
<comment type="caution">
    <text evidence="2">The sequence shown here is derived from an EMBL/GenBank/DDBJ whole genome shotgun (WGS) entry which is preliminary data.</text>
</comment>
<accession>A0AAD7GK60</accession>
<dbReference type="SMART" id="SM00220">
    <property type="entry name" value="S_TKc"/>
    <property type="match status" value="1"/>
</dbReference>
<keyword evidence="3" id="KW-1185">Reference proteome</keyword>